<dbReference type="Proteomes" id="UP000249169">
    <property type="component" value="Unassembled WGS sequence"/>
</dbReference>
<accession>A0A328C4B3</accession>
<feature type="compositionally biased region" description="Acidic residues" evidence="1">
    <location>
        <begin position="64"/>
        <end position="94"/>
    </location>
</feature>
<feature type="region of interest" description="Disordered" evidence="1">
    <location>
        <begin position="29"/>
        <end position="94"/>
    </location>
</feature>
<name>A0A328C4B3_9DELT</name>
<evidence type="ECO:0000313" key="3">
    <source>
        <dbReference type="EMBL" id="RAL20578.1"/>
    </source>
</evidence>
<organism evidence="3 4">
    <name type="scientific">Lujinxingia litoralis</name>
    <dbReference type="NCBI Taxonomy" id="2211119"/>
    <lineage>
        <taxon>Bacteria</taxon>
        <taxon>Deltaproteobacteria</taxon>
        <taxon>Bradymonadales</taxon>
        <taxon>Lujinxingiaceae</taxon>
        <taxon>Lujinxingia</taxon>
    </lineage>
</organism>
<feature type="signal peptide" evidence="2">
    <location>
        <begin position="1"/>
        <end position="31"/>
    </location>
</feature>
<evidence type="ECO:0000313" key="4">
    <source>
        <dbReference type="Proteomes" id="UP000249169"/>
    </source>
</evidence>
<protein>
    <recommendedName>
        <fullName evidence="5">Peptidase C-terminal archaeal/bacterial domain-containing protein</fullName>
    </recommendedName>
</protein>
<comment type="caution">
    <text evidence="3">The sequence shown here is derived from an EMBL/GenBank/DDBJ whole genome shotgun (WGS) entry which is preliminary data.</text>
</comment>
<keyword evidence="4" id="KW-1185">Reference proteome</keyword>
<keyword evidence="2" id="KW-0732">Signal</keyword>
<dbReference type="EMBL" id="QHKO01000009">
    <property type="protein sequence ID" value="RAL20578.1"/>
    <property type="molecule type" value="Genomic_DNA"/>
</dbReference>
<evidence type="ECO:0000256" key="2">
    <source>
        <dbReference type="SAM" id="SignalP"/>
    </source>
</evidence>
<proteinExistence type="predicted"/>
<dbReference type="AlphaFoldDB" id="A0A328C4B3"/>
<evidence type="ECO:0008006" key="5">
    <source>
        <dbReference type="Google" id="ProtNLM"/>
    </source>
</evidence>
<gene>
    <name evidence="3" type="ORF">DL240_16200</name>
</gene>
<sequence length="421" mass="43510">MKQMRFQHRSRTPRGAGLLLCALLAMGTACSSEPGGSERPIDRIDDVGGDTDADGLDVGLPDADASDVNDPDVEDTDADADLPDADADADLPDADADAEDLDADVDEPDADADADIADADADEPDAEEPEPSCAEAIIDLGVLESGVQAVTLTPDLDAVAGLGACQGSASAEYVVLRFELPADGVLSFDGEGTAVSLLQQPCSGVGAFCASEFGELNVIAGAPLYAAVALPDVETQLDVVYSPHQACEPAGQMACVDAGQLEACTTGFASMQVPIWVTSQCPAGCENDACVGNSCENPIVVQESISLQVRGEALSNTFDNFGSPNCAWDTPSEGRDLVFQVEGVEVGETIAVEIDDPLNFYRVSILSSCAQSAECLASDVPGAVMEFEASEAGTYFVVIDSDLDIPAAPEIRVEVLASSDI</sequence>
<dbReference type="PROSITE" id="PS51257">
    <property type="entry name" value="PROKAR_LIPOPROTEIN"/>
    <property type="match status" value="1"/>
</dbReference>
<reference evidence="3 4" key="1">
    <citation type="submission" date="2018-05" db="EMBL/GenBank/DDBJ databases">
        <title>Lujinxingia marina gen. nov. sp. nov., a new facultative anaerobic member of the class Deltaproteobacteria, and proposal of Lujinxingaceae fam. nov.</title>
        <authorList>
            <person name="Li C.-M."/>
        </authorList>
    </citation>
    <scope>NUCLEOTIDE SEQUENCE [LARGE SCALE GENOMIC DNA]</scope>
    <source>
        <strain evidence="3 4">B210</strain>
    </source>
</reference>
<feature type="chain" id="PRO_5016424312" description="Peptidase C-terminal archaeal/bacterial domain-containing protein" evidence="2">
    <location>
        <begin position="32"/>
        <end position="421"/>
    </location>
</feature>
<evidence type="ECO:0000256" key="1">
    <source>
        <dbReference type="SAM" id="MobiDB-lite"/>
    </source>
</evidence>